<keyword evidence="5" id="KW-0808">Transferase</keyword>
<dbReference type="PIRSF" id="PIRSF005578">
    <property type="entry name" value="TlyA"/>
    <property type="match status" value="1"/>
</dbReference>
<feature type="domain" description="RNA-binding S4" evidence="4">
    <location>
        <begin position="1"/>
        <end position="67"/>
    </location>
</feature>
<dbReference type="Proteomes" id="UP000192359">
    <property type="component" value="Unassembled WGS sequence"/>
</dbReference>
<dbReference type="InterPro" id="IPR002877">
    <property type="entry name" value="RNA_MeTrfase_FtsJ_dom"/>
</dbReference>
<dbReference type="NCBIfam" id="TIGR00478">
    <property type="entry name" value="tly"/>
    <property type="match status" value="1"/>
</dbReference>
<evidence type="ECO:0000256" key="1">
    <source>
        <dbReference type="ARBA" id="ARBA00022884"/>
    </source>
</evidence>
<dbReference type="GO" id="GO:0008168">
    <property type="term" value="F:methyltransferase activity"/>
    <property type="evidence" value="ECO:0007669"/>
    <property type="project" value="UniProtKB-KW"/>
</dbReference>
<dbReference type="Pfam" id="PF01728">
    <property type="entry name" value="FtsJ"/>
    <property type="match status" value="1"/>
</dbReference>
<comment type="similarity">
    <text evidence="2">Belongs to the TlyA family.</text>
</comment>
<dbReference type="SMART" id="SM00363">
    <property type="entry name" value="S4"/>
    <property type="match status" value="1"/>
</dbReference>
<evidence type="ECO:0000256" key="2">
    <source>
        <dbReference type="ARBA" id="ARBA00029460"/>
    </source>
</evidence>
<accession>A0A1Y1RPF9</accession>
<name>A0A1Y1RPF9_9MICC</name>
<dbReference type="PROSITE" id="PS50889">
    <property type="entry name" value="S4"/>
    <property type="match status" value="1"/>
</dbReference>
<dbReference type="EMBL" id="LXWF01000024">
    <property type="protein sequence ID" value="ORC18790.1"/>
    <property type="molecule type" value="Genomic_DNA"/>
</dbReference>
<dbReference type="InterPro" id="IPR036986">
    <property type="entry name" value="S4_RNA-bd_sf"/>
</dbReference>
<dbReference type="Gene3D" id="3.10.290.10">
    <property type="entry name" value="RNA-binding S4 domain"/>
    <property type="match status" value="1"/>
</dbReference>
<dbReference type="SUPFAM" id="SSF53335">
    <property type="entry name" value="S-adenosyl-L-methionine-dependent methyltransferases"/>
    <property type="match status" value="1"/>
</dbReference>
<dbReference type="PANTHER" id="PTHR32319">
    <property type="entry name" value="BACTERIAL HEMOLYSIN-LIKE PROTEIN"/>
    <property type="match status" value="1"/>
</dbReference>
<reference evidence="5 6" key="1">
    <citation type="submission" date="2016-05" db="EMBL/GenBank/DDBJ databases">
        <title>Draft genome sequence of a porcine commensal Rothia nasimurium.</title>
        <authorList>
            <person name="Gaiser R.A."/>
            <person name="Van Baarlen P."/>
            <person name="Wells J.M."/>
        </authorList>
    </citation>
    <scope>NUCLEOTIDE SEQUENCE [LARGE SCALE GENOMIC DNA]</scope>
    <source>
        <strain evidence="5 6">PT-32</strain>
    </source>
</reference>
<dbReference type="Gene3D" id="3.40.50.150">
    <property type="entry name" value="Vaccinia Virus protein VP39"/>
    <property type="match status" value="1"/>
</dbReference>
<dbReference type="Pfam" id="PF01479">
    <property type="entry name" value="S4"/>
    <property type="match status" value="1"/>
</dbReference>
<dbReference type="InterPro" id="IPR004538">
    <property type="entry name" value="Hemolysin_A/TlyA"/>
</dbReference>
<evidence type="ECO:0000313" key="6">
    <source>
        <dbReference type="Proteomes" id="UP000192359"/>
    </source>
</evidence>
<dbReference type="GO" id="GO:0003723">
    <property type="term" value="F:RNA binding"/>
    <property type="evidence" value="ECO:0007669"/>
    <property type="project" value="UniProtKB-KW"/>
</dbReference>
<dbReference type="InterPro" id="IPR047048">
    <property type="entry name" value="TlyA"/>
</dbReference>
<comment type="caution">
    <text evidence="5">The sequence shown here is derived from an EMBL/GenBank/DDBJ whole genome shotgun (WGS) entry which is preliminary data.</text>
</comment>
<protein>
    <submittedName>
        <fullName evidence="5">16S/23S rRNA (Cytidine-2'-O)-methyltransferase</fullName>
    </submittedName>
</protein>
<dbReference type="InterPro" id="IPR002942">
    <property type="entry name" value="S4_RNA-bd"/>
</dbReference>
<keyword evidence="5" id="KW-0489">Methyltransferase</keyword>
<dbReference type="InterPro" id="IPR029063">
    <property type="entry name" value="SAM-dependent_MTases_sf"/>
</dbReference>
<evidence type="ECO:0000313" key="5">
    <source>
        <dbReference type="EMBL" id="ORC18790.1"/>
    </source>
</evidence>
<dbReference type="PANTHER" id="PTHR32319:SF0">
    <property type="entry name" value="BACTERIAL HEMOLYSIN-LIKE PROTEIN"/>
    <property type="match status" value="1"/>
</dbReference>
<proteinExistence type="inferred from homology"/>
<dbReference type="CDD" id="cd00165">
    <property type="entry name" value="S4"/>
    <property type="match status" value="1"/>
</dbReference>
<dbReference type="SUPFAM" id="SSF55174">
    <property type="entry name" value="Alpha-L RNA-binding motif"/>
    <property type="match status" value="1"/>
</dbReference>
<dbReference type="OrthoDB" id="9784736at2"/>
<keyword evidence="1 3" id="KW-0694">RNA-binding</keyword>
<dbReference type="AlphaFoldDB" id="A0A1Y1RPF9"/>
<dbReference type="RefSeq" id="WP_083091832.1">
    <property type="nucleotide sequence ID" value="NZ_LXWF01000024.1"/>
</dbReference>
<evidence type="ECO:0000259" key="4">
    <source>
        <dbReference type="SMART" id="SM00363"/>
    </source>
</evidence>
<organism evidence="5 6">
    <name type="scientific">Rothia nasimurium</name>
    <dbReference type="NCBI Taxonomy" id="85336"/>
    <lineage>
        <taxon>Bacteria</taxon>
        <taxon>Bacillati</taxon>
        <taxon>Actinomycetota</taxon>
        <taxon>Actinomycetes</taxon>
        <taxon>Micrococcales</taxon>
        <taxon>Micrococcaceae</taxon>
        <taxon>Rothia</taxon>
    </lineage>
</organism>
<dbReference type="GO" id="GO:0032259">
    <property type="term" value="P:methylation"/>
    <property type="evidence" value="ECO:0007669"/>
    <property type="project" value="UniProtKB-KW"/>
</dbReference>
<evidence type="ECO:0000256" key="3">
    <source>
        <dbReference type="PROSITE-ProRule" id="PRU00182"/>
    </source>
</evidence>
<sequence length="249" mass="26434">MRLDLYMVQAGIARSRTLAAKMIEGGHISVNGQVVAKPAQKLREGDTVRVRRSELTEYVSRAGHKLAGALDAFPEITVKGLFCLDAGASTGGFTDVLLRRGASRVAAVDVGHNQLVEAIRHHPAVDVYEGLNVRNLSPDDIGGQAALTVSDLSFISLTKVVEPLAGATVPGGNLLLMVKPQFEVGPARIGKGGVVTDPVARAEAVMKVRSAAQDAGLHMMGEQESPLPGRDGNVEFFLWLRKPAKVDRG</sequence>
<gene>
    <name evidence="5" type="ORF">A7979_11525</name>
</gene>
<keyword evidence="6" id="KW-1185">Reference proteome</keyword>